<dbReference type="AlphaFoldDB" id="D3BUB7"/>
<name>D3BUB7_HETP5</name>
<dbReference type="InParanoid" id="D3BUB7"/>
<dbReference type="GO" id="GO:0030027">
    <property type="term" value="C:lamellipodium"/>
    <property type="evidence" value="ECO:0007669"/>
    <property type="project" value="TreeGrafter"/>
</dbReference>
<proteinExistence type="predicted"/>
<organism evidence="2 3">
    <name type="scientific">Heterostelium pallidum (strain ATCC 26659 / Pp 5 / PN500)</name>
    <name type="common">Cellular slime mold</name>
    <name type="synonym">Polysphondylium pallidum</name>
    <dbReference type="NCBI Taxonomy" id="670386"/>
    <lineage>
        <taxon>Eukaryota</taxon>
        <taxon>Amoebozoa</taxon>
        <taxon>Evosea</taxon>
        <taxon>Eumycetozoa</taxon>
        <taxon>Dictyostelia</taxon>
        <taxon>Acytosteliales</taxon>
        <taxon>Acytosteliaceae</taxon>
        <taxon>Heterostelium</taxon>
    </lineage>
</organism>
<keyword evidence="3" id="KW-1185">Reference proteome</keyword>
<dbReference type="InterPro" id="IPR011993">
    <property type="entry name" value="PH-like_dom_sf"/>
</dbReference>
<protein>
    <recommendedName>
        <fullName evidence="1">CARMIL pleckstrin homology domain-containing protein</fullName>
    </recommendedName>
</protein>
<dbReference type="PANTHER" id="PTHR24112">
    <property type="entry name" value="LEUCINE-RICH REPEAT, ISOFORM F-RELATED"/>
    <property type="match status" value="1"/>
</dbReference>
<dbReference type="GO" id="GO:0016477">
    <property type="term" value="P:cell migration"/>
    <property type="evidence" value="ECO:0007669"/>
    <property type="project" value="TreeGrafter"/>
</dbReference>
<comment type="caution">
    <text evidence="2">The sequence shown here is derived from an EMBL/GenBank/DDBJ whole genome shotgun (WGS) entry which is preliminary data.</text>
</comment>
<dbReference type="Proteomes" id="UP000001396">
    <property type="component" value="Unassembled WGS sequence"/>
</dbReference>
<dbReference type="GeneID" id="31367204"/>
<dbReference type="Gene3D" id="3.80.10.10">
    <property type="entry name" value="Ribonuclease Inhibitor"/>
    <property type="match status" value="1"/>
</dbReference>
<dbReference type="GO" id="GO:0034315">
    <property type="term" value="P:regulation of Arp2/3 complex-mediated actin nucleation"/>
    <property type="evidence" value="ECO:0007669"/>
    <property type="project" value="TreeGrafter"/>
</dbReference>
<evidence type="ECO:0000313" key="3">
    <source>
        <dbReference type="Proteomes" id="UP000001396"/>
    </source>
</evidence>
<dbReference type="InterPro" id="IPR041245">
    <property type="entry name" value="CARMIL_PH"/>
</dbReference>
<evidence type="ECO:0000259" key="1">
    <source>
        <dbReference type="Pfam" id="PF17888"/>
    </source>
</evidence>
<evidence type="ECO:0000313" key="2">
    <source>
        <dbReference type="EMBL" id="EFA75051.1"/>
    </source>
</evidence>
<accession>D3BUB7</accession>
<dbReference type="PANTHER" id="PTHR24112:SF67">
    <property type="entry name" value="RHO GTPASE-ACTIVATING PROTEIN GACW"/>
    <property type="match status" value="1"/>
</dbReference>
<feature type="domain" description="CARMIL pleckstrin homology" evidence="1">
    <location>
        <begin position="45"/>
        <end position="130"/>
    </location>
</feature>
<dbReference type="Pfam" id="PF17888">
    <property type="entry name" value="Carm_PH"/>
    <property type="match status" value="1"/>
</dbReference>
<gene>
    <name evidence="2" type="ORF">PPL_11736</name>
</gene>
<dbReference type="Gene3D" id="2.30.29.30">
    <property type="entry name" value="Pleckstrin-homology domain (PH domain)/Phosphotyrosine-binding domain (PTB)"/>
    <property type="match status" value="1"/>
</dbReference>
<sequence length="388" mass="43322">MTKFTFNQPFNYSINSSRIIKINNKSIENVLSQRREEGRLISKITPVNEKKKDKKVDDMTLILGINRLFIFKANGKLEEDHHFLDIVEIQSPNSNEITIKFRNNNSAKFNSTDTDKILKTLYTSFVTTFPAITIGKALIFSVLPETRLVTIFQSVSNLTKESGPCGSFAITYKSICDYVGISPLSSVVWDIENLYPFNSIREFNLNEIYQSNANDVKALIMAMAYNNYFTSFVASNCKLSTDETNQLTETLKVNTTLQKILLNNIQSSKESIMSVLGALTDNKAIKLQHINIGNNILESKGIVALGSTIQSFATGITHINVESCQTSGKPLESLFNSILASSSIGTLQFLSINNNKLELCQFVACPTEWRRSQSAVLTGNRASKVSER</sequence>
<dbReference type="InterPro" id="IPR051279">
    <property type="entry name" value="PP1-Reg/Actin-Interact_Protein"/>
</dbReference>
<reference evidence="2 3" key="1">
    <citation type="journal article" date="2011" name="Genome Res.">
        <title>Phylogeny-wide analysis of social amoeba genomes highlights ancient origins for complex intercellular communication.</title>
        <authorList>
            <person name="Heidel A.J."/>
            <person name="Lawal H.M."/>
            <person name="Felder M."/>
            <person name="Schilde C."/>
            <person name="Helps N.R."/>
            <person name="Tunggal B."/>
            <person name="Rivero F."/>
            <person name="John U."/>
            <person name="Schleicher M."/>
            <person name="Eichinger L."/>
            <person name="Platzer M."/>
            <person name="Noegel A.A."/>
            <person name="Schaap P."/>
            <person name="Gloeckner G."/>
        </authorList>
    </citation>
    <scope>NUCLEOTIDE SEQUENCE [LARGE SCALE GENOMIC DNA]</scope>
    <source>
        <strain evidence="3">ATCC 26659 / Pp 5 / PN500</strain>
    </source>
</reference>
<dbReference type="RefSeq" id="XP_020427185.1">
    <property type="nucleotide sequence ID" value="XM_020582485.1"/>
</dbReference>
<dbReference type="GO" id="GO:0005886">
    <property type="term" value="C:plasma membrane"/>
    <property type="evidence" value="ECO:0007669"/>
    <property type="project" value="TreeGrafter"/>
</dbReference>
<dbReference type="SUPFAM" id="SSF52047">
    <property type="entry name" value="RNI-like"/>
    <property type="match status" value="1"/>
</dbReference>
<dbReference type="EMBL" id="ADBJ01000059">
    <property type="protein sequence ID" value="EFA75051.1"/>
    <property type="molecule type" value="Genomic_DNA"/>
</dbReference>
<dbReference type="STRING" id="670386.D3BUB7"/>
<dbReference type="InterPro" id="IPR032675">
    <property type="entry name" value="LRR_dom_sf"/>
</dbReference>